<keyword evidence="2" id="KW-0067">ATP-binding</keyword>
<dbReference type="SUPFAM" id="SSF100920">
    <property type="entry name" value="Heat shock protein 70kD (HSP70), peptide-binding domain"/>
    <property type="match status" value="1"/>
</dbReference>
<evidence type="ECO:0000313" key="6">
    <source>
        <dbReference type="Proteomes" id="UP000523614"/>
    </source>
</evidence>
<feature type="region of interest" description="Disordered" evidence="4">
    <location>
        <begin position="49"/>
        <end position="73"/>
    </location>
</feature>
<keyword evidence="3" id="KW-0143">Chaperone</keyword>
<proteinExistence type="predicted"/>
<feature type="compositionally biased region" description="Basic and acidic residues" evidence="4">
    <location>
        <begin position="49"/>
        <end position="65"/>
    </location>
</feature>
<evidence type="ECO:0000256" key="1">
    <source>
        <dbReference type="ARBA" id="ARBA00022741"/>
    </source>
</evidence>
<feature type="compositionally biased region" description="Low complexity" evidence="4">
    <location>
        <begin position="138"/>
        <end position="153"/>
    </location>
</feature>
<dbReference type="Pfam" id="PF00012">
    <property type="entry name" value="HSP70"/>
    <property type="match status" value="1"/>
</dbReference>
<dbReference type="InterPro" id="IPR029047">
    <property type="entry name" value="HSP70_peptide-bd_sf"/>
</dbReference>
<dbReference type="AlphaFoldDB" id="A0A847HAI7"/>
<evidence type="ECO:0000256" key="2">
    <source>
        <dbReference type="ARBA" id="ARBA00022840"/>
    </source>
</evidence>
<dbReference type="FunFam" id="1.20.1270.10:FF:000001">
    <property type="entry name" value="Molecular chaperone DnaK"/>
    <property type="match status" value="1"/>
</dbReference>
<reference evidence="5 6" key="1">
    <citation type="journal article" date="2020" name="Biotechnol. Biofuels">
        <title>New insights from the biogas microbiome by comprehensive genome-resolved metagenomics of nearly 1600 species originating from multiple anaerobic digesters.</title>
        <authorList>
            <person name="Campanaro S."/>
            <person name="Treu L."/>
            <person name="Rodriguez-R L.M."/>
            <person name="Kovalovszki A."/>
            <person name="Ziels R.M."/>
            <person name="Maus I."/>
            <person name="Zhu X."/>
            <person name="Kougias P.G."/>
            <person name="Basile A."/>
            <person name="Luo G."/>
            <person name="Schluter A."/>
            <person name="Konstantinidis K.T."/>
            <person name="Angelidaki I."/>
        </authorList>
    </citation>
    <scope>NUCLEOTIDE SEQUENCE [LARGE SCALE GENOMIC DNA]</scope>
    <source>
        <strain evidence="5">AS06rmzACSIP_235</strain>
    </source>
</reference>
<dbReference type="SUPFAM" id="SSF100934">
    <property type="entry name" value="Heat shock protein 70kD (HSP70), C-terminal subdomain"/>
    <property type="match status" value="1"/>
</dbReference>
<sequence length="172" mass="18851">EVTFDIDANGIVHVTAKDKGTGKENTIKIQDGSGLSQEEIDRMVKDAELHAEEDKKRREEQETRNNAESMVYQTRKFVEENSEKVSEDIKTKVEEAAKAVEEALKGEDLEAIKAAVEKLSTESQEMGKAIYEADANAGATQAQAADDATSADDNVVDAEVVEDETGTEEEKK</sequence>
<feature type="region of interest" description="Disordered" evidence="4">
    <location>
        <begin position="138"/>
        <end position="172"/>
    </location>
</feature>
<dbReference type="EMBL" id="JAAYYP010000213">
    <property type="protein sequence ID" value="NLF90947.1"/>
    <property type="molecule type" value="Genomic_DNA"/>
</dbReference>
<gene>
    <name evidence="5" type="ORF">GX570_06330</name>
</gene>
<accession>A0A847HAI7</accession>
<evidence type="ECO:0000256" key="4">
    <source>
        <dbReference type="SAM" id="MobiDB-lite"/>
    </source>
</evidence>
<evidence type="ECO:0000313" key="5">
    <source>
        <dbReference type="EMBL" id="NLF90947.1"/>
    </source>
</evidence>
<organism evidence="5 6">
    <name type="scientific">Corynebacterium marinum</name>
    <dbReference type="NCBI Taxonomy" id="349751"/>
    <lineage>
        <taxon>Bacteria</taxon>
        <taxon>Bacillati</taxon>
        <taxon>Actinomycetota</taxon>
        <taxon>Actinomycetes</taxon>
        <taxon>Mycobacteriales</taxon>
        <taxon>Corynebacteriaceae</taxon>
        <taxon>Corynebacterium</taxon>
    </lineage>
</organism>
<dbReference type="InterPro" id="IPR029048">
    <property type="entry name" value="HSP70_C_sf"/>
</dbReference>
<comment type="caution">
    <text evidence="5">The sequence shown here is derived from an EMBL/GenBank/DDBJ whole genome shotgun (WGS) entry which is preliminary data.</text>
</comment>
<name>A0A847HAI7_9CORY</name>
<dbReference type="PANTHER" id="PTHR19375">
    <property type="entry name" value="HEAT SHOCK PROTEIN 70KDA"/>
    <property type="match status" value="1"/>
</dbReference>
<feature type="compositionally biased region" description="Acidic residues" evidence="4">
    <location>
        <begin position="154"/>
        <end position="172"/>
    </location>
</feature>
<dbReference type="GO" id="GO:0140662">
    <property type="term" value="F:ATP-dependent protein folding chaperone"/>
    <property type="evidence" value="ECO:0007669"/>
    <property type="project" value="InterPro"/>
</dbReference>
<dbReference type="Gene3D" id="1.20.1270.10">
    <property type="match status" value="1"/>
</dbReference>
<protein>
    <submittedName>
        <fullName evidence="5">Hsp70 family protein</fullName>
    </submittedName>
</protein>
<keyword evidence="1" id="KW-0547">Nucleotide-binding</keyword>
<dbReference type="InterPro" id="IPR013126">
    <property type="entry name" value="Hsp_70_fam"/>
</dbReference>
<dbReference type="Proteomes" id="UP000523614">
    <property type="component" value="Unassembled WGS sequence"/>
</dbReference>
<dbReference type="Gene3D" id="2.60.34.10">
    <property type="entry name" value="Substrate Binding Domain Of DNAk, Chain A, domain 1"/>
    <property type="match status" value="1"/>
</dbReference>
<feature type="non-terminal residue" evidence="5">
    <location>
        <position position="1"/>
    </location>
</feature>
<dbReference type="GO" id="GO:0005524">
    <property type="term" value="F:ATP binding"/>
    <property type="evidence" value="ECO:0007669"/>
    <property type="project" value="UniProtKB-KW"/>
</dbReference>
<evidence type="ECO:0000256" key="3">
    <source>
        <dbReference type="ARBA" id="ARBA00023186"/>
    </source>
</evidence>